<keyword evidence="2" id="KW-0732">Signal</keyword>
<evidence type="ECO:0008006" key="5">
    <source>
        <dbReference type="Google" id="ProtNLM"/>
    </source>
</evidence>
<dbReference type="EMBL" id="ARXV01000009">
    <property type="protein sequence ID" value="KGD64284.1"/>
    <property type="molecule type" value="Genomic_DNA"/>
</dbReference>
<organism evidence="3 4">
    <name type="scientific">Alcanivorax nanhaiticus</name>
    <dbReference type="NCBI Taxonomy" id="1177154"/>
    <lineage>
        <taxon>Bacteria</taxon>
        <taxon>Pseudomonadati</taxon>
        <taxon>Pseudomonadota</taxon>
        <taxon>Gammaproteobacteria</taxon>
        <taxon>Oceanospirillales</taxon>
        <taxon>Alcanivoracaceae</taxon>
        <taxon>Alcanivorax</taxon>
    </lineage>
</organism>
<accession>A0A095SIU0</accession>
<evidence type="ECO:0000313" key="4">
    <source>
        <dbReference type="Proteomes" id="UP000029444"/>
    </source>
</evidence>
<feature type="chain" id="PRO_5001911030" description="Lipoprotein" evidence="2">
    <location>
        <begin position="21"/>
        <end position="224"/>
    </location>
</feature>
<dbReference type="AlphaFoldDB" id="A0A095SIU0"/>
<feature type="coiled-coil region" evidence="1">
    <location>
        <begin position="36"/>
        <end position="63"/>
    </location>
</feature>
<evidence type="ECO:0000256" key="2">
    <source>
        <dbReference type="SAM" id="SignalP"/>
    </source>
</evidence>
<feature type="signal peptide" evidence="2">
    <location>
        <begin position="1"/>
        <end position="20"/>
    </location>
</feature>
<dbReference type="OrthoDB" id="6194587at2"/>
<reference evidence="3 4" key="1">
    <citation type="submission" date="2012-09" db="EMBL/GenBank/DDBJ databases">
        <title>Genome Sequence of alkane-degrading Bacterium Alcanivorax sp. 19-m-6.</title>
        <authorList>
            <person name="Lai Q."/>
            <person name="Shao Z."/>
        </authorList>
    </citation>
    <scope>NUCLEOTIDE SEQUENCE [LARGE SCALE GENOMIC DNA]</scope>
    <source>
        <strain evidence="3 4">19-m-6</strain>
    </source>
</reference>
<keyword evidence="1" id="KW-0175">Coiled coil</keyword>
<protein>
    <recommendedName>
        <fullName evidence="5">Lipoprotein</fullName>
    </recommendedName>
</protein>
<proteinExistence type="predicted"/>
<evidence type="ECO:0000313" key="3">
    <source>
        <dbReference type="EMBL" id="KGD64284.1"/>
    </source>
</evidence>
<dbReference type="RefSeq" id="WP_035233247.1">
    <property type="nucleotide sequence ID" value="NZ_ARXV01000009.1"/>
</dbReference>
<dbReference type="Proteomes" id="UP000029444">
    <property type="component" value="Unassembled WGS sequence"/>
</dbReference>
<dbReference type="PATRIC" id="fig|1177154.3.peg.2371"/>
<evidence type="ECO:0000256" key="1">
    <source>
        <dbReference type="SAM" id="Coils"/>
    </source>
</evidence>
<sequence>MKKMMIAGLAAAMMSSPVMAEVVLPNTFVSGTSASAQDVNDNFAALKAAIEALQDEVAALKSRDVTGNTYEIYDLEVGVNRYDGDPNSVASNSGAQLGLKQAKTILAFHGDGTATWNLPFEENILFDMDGATIYDRESLTEGPETMYWSQNGSELSLYEDAAHQELAIILTVSEGANTLLTGDSEATDNFNTGATGCYDEVNMDNSANCYQDGLDSALIIGLKL</sequence>
<keyword evidence="4" id="KW-1185">Reference proteome</keyword>
<name>A0A095SIU0_9GAMM</name>
<comment type="caution">
    <text evidence="3">The sequence shown here is derived from an EMBL/GenBank/DDBJ whole genome shotgun (WGS) entry which is preliminary data.</text>
</comment>
<gene>
    <name evidence="3" type="ORF">Y5S_02339</name>
</gene>